<dbReference type="EMBL" id="AL035396">
    <property type="protein sequence ID" value="CAA23074.1"/>
    <property type="molecule type" value="Genomic_DNA"/>
</dbReference>
<sequence>MHNSLTSNQSGATSPTVFSGEFADDVDWSDENWPELEFRSAEDEAWYAVEFSDICDALWISFNGFSYEHDEFYPADDFKNSDEIQEFEERFRACSEQMQDIECPKVHEGTQVCATFPSVTEEVKFYDAIVVTVERTKHERDEEGNEICGCDFKLFWKQGPWINQVTTAKVGDICLRAKDNRINPKVVSFLKEARRKLHGETCNQGNLLHLSFFCLMIKNLLCNGLVYMCETGEETEWQKILEKVNSAIQNNLSVDG</sequence>
<dbReference type="PANTHER" id="PTHR36384">
    <property type="entry name" value="SAWADEE PROTEIN"/>
    <property type="match status" value="1"/>
</dbReference>
<proteinExistence type="predicted"/>
<dbReference type="ExpressionAtlas" id="Q9SB30">
    <property type="expression patterns" value="baseline and differential"/>
</dbReference>
<dbReference type="Pfam" id="PF16719">
    <property type="entry name" value="SAWADEE"/>
    <property type="match status" value="1"/>
</dbReference>
<gene>
    <name evidence="2" type="primary">F24A6.170</name>
    <name evidence="3" type="ordered locus">At4g25330</name>
</gene>
<dbReference type="PANTHER" id="PTHR36384:SF1">
    <property type="entry name" value="SAWADEE PROTEIN"/>
    <property type="match status" value="1"/>
</dbReference>
<evidence type="ECO:0000259" key="1">
    <source>
        <dbReference type="Pfam" id="PF16719"/>
    </source>
</evidence>
<evidence type="ECO:0000313" key="3">
    <source>
        <dbReference type="EMBL" id="CAB81344.1"/>
    </source>
</evidence>
<reference evidence="2" key="3">
    <citation type="submission" date="1999-02" db="EMBL/GenBank/DDBJ databases">
        <authorList>
            <person name="Bevan M."/>
            <person name="Wedler H."/>
            <person name="Wedler E."/>
            <person name="Wambutt R."/>
            <person name="Hoheisel J."/>
            <person name="Mewes H.W."/>
            <person name="Mayer K.F.X."/>
            <person name="Schueller C."/>
        </authorList>
    </citation>
    <scope>NUCLEOTIDE SEQUENCE</scope>
</reference>
<protein>
    <submittedName>
        <fullName evidence="3">Uncharacterized protein AT4g25330</fullName>
    </submittedName>
    <submittedName>
        <fullName evidence="2">Uncharacterized protein F24A6.170</fullName>
    </submittedName>
</protein>
<dbReference type="EMBL" id="AL161563">
    <property type="protein sequence ID" value="CAB81344.1"/>
    <property type="molecule type" value="Genomic_DNA"/>
</dbReference>
<dbReference type="GO" id="GO:0003682">
    <property type="term" value="F:chromatin binding"/>
    <property type="evidence" value="ECO:0007669"/>
    <property type="project" value="InterPro"/>
</dbReference>
<feature type="domain" description="SAWADEE" evidence="1">
    <location>
        <begin position="33"/>
        <end position="174"/>
    </location>
</feature>
<dbReference type="InterPro" id="IPR032001">
    <property type="entry name" value="SAWADEE_dom"/>
</dbReference>
<dbReference type="PIR" id="T05554">
    <property type="entry name" value="T05554"/>
</dbReference>
<name>Q9SB30_ARATH</name>
<dbReference type="AlphaFoldDB" id="Q9SB30"/>
<reference evidence="3" key="4">
    <citation type="submission" date="2000-03" db="EMBL/GenBank/DDBJ databases">
        <authorList>
            <person name="Wedler H."/>
            <person name="Wedler E."/>
            <person name="Wambutt R."/>
            <person name="Mewes H.W."/>
            <person name="Lemcke K."/>
            <person name="Mayer K.F.X."/>
        </authorList>
    </citation>
    <scope>NUCLEOTIDE SEQUENCE</scope>
</reference>
<reference evidence="3" key="5">
    <citation type="submission" date="2000-03" db="EMBL/GenBank/DDBJ databases">
        <authorList>
            <person name="Rose M."/>
            <person name="Hempel S."/>
            <person name="Entian K.-D."/>
            <person name="Mewes H.W."/>
            <person name="Lemcke K."/>
            <person name="Mayer K.F.X."/>
        </authorList>
    </citation>
    <scope>NUCLEOTIDE SEQUENCE</scope>
</reference>
<reference evidence="2" key="2">
    <citation type="submission" date="1999-02" db="EMBL/GenBank/DDBJ databases">
        <authorList>
            <person name="EU Arabidopsis sequencing project"/>
        </authorList>
    </citation>
    <scope>NUCLEOTIDE SEQUENCE</scope>
</reference>
<accession>Q9SB30</accession>
<reference key="1">
    <citation type="journal article" date="1999" name="Nature">
        <title>Sequence and analysis of chromosome 4 of the plant Arabidopsis thaliana.</title>
        <authorList>
            <consortium name="EU"/>
            <consortium name="CSHL and WU Arabidopsis Sequencing Project"/>
            <person name="Mayer K."/>
            <person name="Schuller C."/>
            <person name="Wambutt R."/>
            <person name="Murphy G."/>
            <person name="Volckaert G."/>
            <person name="Pohl T."/>
            <person name="Dusterhoft A."/>
            <person name="Stiekema W."/>
            <person name="Entian K.D."/>
            <person name="Terryn N."/>
            <person name="Harris B."/>
            <person name="Ansorge W."/>
            <person name="Brandt P."/>
            <person name="Grivell L."/>
            <person name="Rieger M."/>
            <person name="Weichselgartner M."/>
            <person name="de Simone V."/>
            <person name="Obermaier B."/>
            <person name="Mache R."/>
            <person name="Muller M."/>
            <person name="Kreis M."/>
            <person name="Delseny M."/>
            <person name="Puigdomenech P."/>
            <person name="Watson M."/>
            <person name="Schmidtheini T."/>
            <person name="Reichert B."/>
            <person name="Portatelle D."/>
            <person name="Perez-Alonso M."/>
            <person name="Boutry M."/>
            <person name="Bancroft I."/>
            <person name="Vos P."/>
            <person name="Hoheisel J."/>
            <person name="Zimmermann W."/>
            <person name="Wedler H."/>
            <person name="Ridley P."/>
            <person name="Langham S.A."/>
            <person name="McCullagh B."/>
            <person name="Bilham L."/>
            <person name="Robben J."/>
            <person name="Van der Schueren J."/>
            <person name="Grymonprez B."/>
            <person name="Chuang Y.J."/>
            <person name="Vandenbussche F."/>
            <person name="Braeken M."/>
            <person name="Weltjens I."/>
            <person name="Voet M."/>
            <person name="Bastiaens I."/>
            <person name="Aert R."/>
            <person name="Defoor E."/>
            <person name="Weitzenegger T."/>
            <person name="Bothe G."/>
            <person name="Ramsperger U."/>
            <person name="Hilbert H."/>
            <person name="Braun M."/>
            <person name="Holzer E."/>
            <person name="Brandt A."/>
            <person name="Peters S."/>
            <person name="van Staveren M."/>
            <person name="Dirske W."/>
            <person name="Mooijman P."/>
            <person name="Klein Lankhorst R."/>
            <person name="Rose M."/>
            <person name="Hauf J."/>
            <person name="Kotter P."/>
            <person name="Berneiser S."/>
            <person name="Hempel S."/>
            <person name="Feldpausch M."/>
            <person name="Lamberth S."/>
            <person name="Van den Daele H."/>
            <person name="De Keyser A."/>
            <person name="Buysshaert C."/>
            <person name="Gielen J."/>
            <person name="Villarroel R."/>
            <person name="De Clercq R."/>
            <person name="Van Montagu M."/>
            <person name="Rogers J."/>
            <person name="Cronin A."/>
            <person name="Quail M."/>
            <person name="Bray-Allen S."/>
            <person name="Clark L."/>
            <person name="Doggett J."/>
            <person name="Hall S."/>
            <person name="Kay M."/>
            <person name="Lennard N."/>
            <person name="McLay K."/>
            <person name="Mayes R."/>
            <person name="Pettett A."/>
            <person name="Rajandream M.A."/>
            <person name="Lyne M."/>
            <person name="Benes V."/>
            <person name="Rechmann S."/>
            <person name="Borkova D."/>
            <person name="Blocker H."/>
            <person name="Scharfe M."/>
            <person name="Grimm M."/>
            <person name="Lohnert T.H."/>
            <person name="Dose S."/>
            <person name="de Haan M."/>
            <person name="Maarse A."/>
            <person name="Schafer M."/>
            <person name="Muller-Auer S."/>
            <person name="Gabel C."/>
            <person name="Fuchs M."/>
            <person name="Fartmann B."/>
            <person name="Granderath K."/>
            <person name="Dauner D."/>
            <person name="Herzl A."/>
            <person name="Neumann S."/>
            <person name="Argiriou A."/>
            <person name="Vitale D."/>
            <person name="Liguori R."/>
            <person name="Piravandi E."/>
            <person name="Massenet O."/>
            <person name="Quigley F."/>
            <person name="Clabauld G."/>
            <person name="Mundlein A."/>
            <person name="Felber R."/>
            <person name="Schnabl S."/>
            <person name="Hiller R."/>
            <person name="Schmidt W."/>
            <person name="Lecharny A."/>
            <person name="Aubourg S."/>
            <person name="Chefdor F."/>
            <person name="Cooke R."/>
            <person name="Berger C."/>
            <person name="Montfort A."/>
            <person name="Casacuberta E."/>
            <person name="Gibbons T."/>
            <person name="Weber N."/>
            <person name="Vandenbol M."/>
            <person name="Bargues M."/>
            <person name="Terol J."/>
            <person name="Torres A."/>
            <person name="Perez-Perez A."/>
            <person name="Purnelle B."/>
            <person name="Bent E."/>
            <person name="Johnson S."/>
            <person name="Tacon D."/>
            <person name="Jesse T."/>
            <person name="Heijnen L."/>
            <person name="Schwarz S."/>
            <person name="Scholler P."/>
            <person name="Heber S."/>
            <person name="Francs P."/>
            <person name="Bielke C."/>
            <person name="Frishman D."/>
            <person name="Haase D."/>
            <person name="Lemcke K."/>
            <person name="Mewes H.W."/>
            <person name="Stocker S."/>
            <person name="Zaccaria P."/>
            <person name="Bevan M."/>
            <person name="Wilson R.K."/>
            <person name="de la Bastide M."/>
            <person name="Habermann K."/>
            <person name="Parnell L."/>
            <person name="Dedhia N."/>
            <person name="Gnoj L."/>
            <person name="Schutz K."/>
            <person name="Huang E."/>
            <person name="Spiegel L."/>
            <person name="Sehkon M."/>
            <person name="Murray J."/>
            <person name="Sheet P."/>
            <person name="Cordes M."/>
            <person name="Abu-Threideh J."/>
            <person name="Stoneking T."/>
            <person name="Kalicki J."/>
            <person name="Graves T."/>
            <person name="Harmon G."/>
            <person name="Edwards J."/>
            <person name="Latreille P."/>
            <person name="Courtney L."/>
            <person name="Cloud J."/>
            <person name="Abbott A."/>
            <person name="Scott K."/>
            <person name="Johnson D."/>
            <person name="Minx P."/>
            <person name="Bentley D."/>
            <person name="Fulton B."/>
            <person name="Miller N."/>
            <person name="Greco T."/>
            <person name="Kemp K."/>
            <person name="Kramer J."/>
            <person name="Fulton L."/>
            <person name="Mardis E."/>
            <person name="Dante M."/>
            <person name="Pepin K."/>
            <person name="Hillier L."/>
            <person name="Nelson J."/>
            <person name="Spieth J."/>
            <person name="Ryan E."/>
            <person name="Andrews S."/>
            <person name="Geisel C."/>
            <person name="Layman D."/>
            <person name="Du H."/>
            <person name="Ali J."/>
            <person name="Berghoff A."/>
            <person name="Jones K."/>
            <person name="Drone K."/>
            <person name="Cotton M."/>
            <person name="Joshu C."/>
            <person name="Antonoiu B."/>
            <person name="Zidanic M."/>
            <person name="Strong C."/>
            <person name="Sun H."/>
            <person name="Lamar B."/>
            <person name="Yordan C."/>
            <person name="Ma P."/>
            <person name="Zhong J."/>
            <person name="Preston R."/>
            <person name="Vil D."/>
            <person name="Shekher M."/>
            <person name="Matero A."/>
            <person name="Shah R."/>
            <person name="Swaby I.K."/>
            <person name="O'Shaughnessy A."/>
            <person name="Rodriguez M."/>
            <person name="Hoffmann J."/>
            <person name="Till S."/>
            <person name="Granat S."/>
            <person name="Shohdy N."/>
            <person name="Hasegawa A."/>
            <person name="Hameed A."/>
            <person name="Lodhi M."/>
            <person name="Johnson A."/>
            <person name="Chen E."/>
            <person name="Marra M."/>
            <person name="Martienssen R."/>
            <person name="McCombie W.R."/>
        </authorList>
    </citation>
    <scope>NUCLEOTIDE SEQUENCE [LARGE SCALE GENOMIC DNA]</scope>
    <source>
        <strain>cv. Columbia</strain>
    </source>
</reference>
<evidence type="ECO:0000313" key="2">
    <source>
        <dbReference type="EMBL" id="CAA23074.1"/>
    </source>
</evidence>
<organism evidence="2">
    <name type="scientific">Arabidopsis thaliana</name>
    <name type="common">Mouse-ear cress</name>
    <dbReference type="NCBI Taxonomy" id="3702"/>
    <lineage>
        <taxon>Eukaryota</taxon>
        <taxon>Viridiplantae</taxon>
        <taxon>Streptophyta</taxon>
        <taxon>Embryophyta</taxon>
        <taxon>Tracheophyta</taxon>
        <taxon>Spermatophyta</taxon>
        <taxon>Magnoliopsida</taxon>
        <taxon>eudicotyledons</taxon>
        <taxon>Gunneridae</taxon>
        <taxon>Pentapetalae</taxon>
        <taxon>rosids</taxon>
        <taxon>malvids</taxon>
        <taxon>Brassicales</taxon>
        <taxon>Brassicaceae</taxon>
        <taxon>Camelineae</taxon>
        <taxon>Arabidopsis</taxon>
    </lineage>
</organism>